<dbReference type="Gene3D" id="1.10.357.40">
    <property type="entry name" value="YbiA-like"/>
    <property type="match status" value="1"/>
</dbReference>
<dbReference type="EMBL" id="QWIJ01000425">
    <property type="protein sequence ID" value="RMX82471.1"/>
    <property type="molecule type" value="Genomic_DNA"/>
</dbReference>
<proteinExistence type="predicted"/>
<accession>A0A3M6WVP5</accession>
<dbReference type="OrthoDB" id="206452at2759"/>
<feature type="domain" description="NADAR" evidence="2">
    <location>
        <begin position="88"/>
        <end position="257"/>
    </location>
</feature>
<reference evidence="3 4" key="1">
    <citation type="journal article" date="2018" name="BMC Genomics">
        <title>Genomic evidence for intraspecific hybridization in a clonal and extremely halotolerant yeast.</title>
        <authorList>
            <person name="Gostincar C."/>
            <person name="Stajich J.E."/>
            <person name="Zupancic J."/>
            <person name="Zalar P."/>
            <person name="Gunde-Cimerman N."/>
        </authorList>
    </citation>
    <scope>NUCLEOTIDE SEQUENCE [LARGE SCALE GENOMIC DNA]</scope>
    <source>
        <strain evidence="3 4">EXF-6656</strain>
    </source>
</reference>
<evidence type="ECO:0000256" key="1">
    <source>
        <dbReference type="SAM" id="MobiDB-lite"/>
    </source>
</evidence>
<sequence>MKVDLGRYHKKTCNQKHQPIHRYSDQRPMSSLKMGNVRELRPLNPPTAEELAGPQFTRYFHSAERLCNFPPPTGPSIYFYKGTIGQSGAQAVLSNFHLCGFYDQSGLYFNSSEARYQVEKAYFIEKHACRRRYQHKWNTERLPDSLDSTNVRQFVHSQTAPSVQKTATADFWGENFEAEWNERQLEVLLIANRLKYFGCPEERKYLLGTGTRELVKASPSDAHCGIGYSAEKAEENRLKWGNNKHGIALMQVRHELREILADNPSHFDELDRQPYVHRLDYKKPSAAFHEGAFDVPGMPTCQEQHLQAIADIYRRKSSQVGERQWCGSVVGGQHRNDNKGQEDEADQEDDDQEIAAEKLKAKVEAHFTQLYPKLEEDLDVWVAFNNDTADPPFPLEDEFVFMRIAMAFATCGTTQSEQGGPPIDVLKQALEEVRGKEAQTAEATRSYMSWKYGQSSGAARPEIMTWGPWKKTLGAAREQKSFLSPFGFDVVNGSSGLTSEEEDRAISHLQDYFEKQGLERTLPRDRLA</sequence>
<dbReference type="AlphaFoldDB" id="A0A3M6WVP5"/>
<gene>
    <name evidence="3" type="ORF">D0869_06035</name>
</gene>
<organism evidence="3 4">
    <name type="scientific">Hortaea werneckii</name>
    <name type="common">Black yeast</name>
    <name type="synonym">Cladosporium werneckii</name>
    <dbReference type="NCBI Taxonomy" id="91943"/>
    <lineage>
        <taxon>Eukaryota</taxon>
        <taxon>Fungi</taxon>
        <taxon>Dikarya</taxon>
        <taxon>Ascomycota</taxon>
        <taxon>Pezizomycotina</taxon>
        <taxon>Dothideomycetes</taxon>
        <taxon>Dothideomycetidae</taxon>
        <taxon>Mycosphaerellales</taxon>
        <taxon>Teratosphaeriaceae</taxon>
        <taxon>Hortaea</taxon>
    </lineage>
</organism>
<comment type="caution">
    <text evidence="3">The sequence shown here is derived from an EMBL/GenBank/DDBJ whole genome shotgun (WGS) entry which is preliminary data.</text>
</comment>
<dbReference type="InterPro" id="IPR037238">
    <property type="entry name" value="YbiA-like_sf"/>
</dbReference>
<dbReference type="Proteomes" id="UP000281245">
    <property type="component" value="Unassembled WGS sequence"/>
</dbReference>
<dbReference type="InterPro" id="IPR012816">
    <property type="entry name" value="NADAR"/>
</dbReference>
<protein>
    <recommendedName>
        <fullName evidence="2">NADAR domain-containing protein</fullName>
    </recommendedName>
</protein>
<evidence type="ECO:0000313" key="3">
    <source>
        <dbReference type="EMBL" id="RMX82471.1"/>
    </source>
</evidence>
<dbReference type="SUPFAM" id="SSF143990">
    <property type="entry name" value="YbiA-like"/>
    <property type="match status" value="1"/>
</dbReference>
<dbReference type="VEuPathDB" id="FungiDB:BTJ68_07014"/>
<dbReference type="Pfam" id="PF08719">
    <property type="entry name" value="NADAR"/>
    <property type="match status" value="1"/>
</dbReference>
<feature type="region of interest" description="Disordered" evidence="1">
    <location>
        <begin position="327"/>
        <end position="348"/>
    </location>
</feature>
<name>A0A3M6WVP5_HORWE</name>
<dbReference type="CDD" id="cd15457">
    <property type="entry name" value="NADAR"/>
    <property type="match status" value="1"/>
</dbReference>
<evidence type="ECO:0000259" key="2">
    <source>
        <dbReference type="Pfam" id="PF08719"/>
    </source>
</evidence>
<evidence type="ECO:0000313" key="4">
    <source>
        <dbReference type="Proteomes" id="UP000281245"/>
    </source>
</evidence>